<reference evidence="2" key="1">
    <citation type="journal article" date="2012" name="Mol. Plant Microbe Interact.">
        <title>A highly conserved effector in Fusarium oxysporum is required for full virulence on Arabidopsis.</title>
        <authorList>
            <person name="Thatcher L.F."/>
            <person name="Gardiner D.M."/>
            <person name="Kazan K."/>
            <person name="Manners J."/>
        </authorList>
    </citation>
    <scope>NUCLEOTIDE SEQUENCE [LARGE SCALE GENOMIC DNA]</scope>
    <source>
        <strain evidence="2">Fo5176</strain>
    </source>
</reference>
<evidence type="ECO:0000313" key="2">
    <source>
        <dbReference type="Proteomes" id="UP000002489"/>
    </source>
</evidence>
<dbReference type="AlphaFoldDB" id="A0A0C4DIN2"/>
<accession>A0A0C4DIN2</accession>
<evidence type="ECO:0000313" key="1">
    <source>
        <dbReference type="EnsemblFungi" id="FOXG_17265P0"/>
    </source>
</evidence>
<dbReference type="EnsemblFungi" id="FOXG_17265T0">
    <property type="protein sequence ID" value="FOXG_17265P0"/>
    <property type="gene ID" value="FOXG_17265"/>
</dbReference>
<sequence length="138" mass="14965">MSRCLDRDKGTWTLKSALARAETSAYRRSLLVGRPLQLAGRWAEPVPVAGSGAQASPKVFYSIFILILAIKPIETSLFFDVPPFAHHAPGPQDETPVLAQSEQLAISPIAAQTNEQGKQGLRNLALTIDCLFSHSNVI</sequence>
<name>A0A0C4DIN2_FUSOF</name>
<dbReference type="Proteomes" id="UP000002489">
    <property type="component" value="Unassembled WGS sequence"/>
</dbReference>
<reference evidence="1" key="2">
    <citation type="submission" date="2025-08" db="UniProtKB">
        <authorList>
            <consortium name="EnsemblFungi"/>
        </authorList>
    </citation>
    <scope>IDENTIFICATION</scope>
    <source>
        <strain evidence="1">4287 / CBS 123668 / FGSC 9935 / NRRL 34936</strain>
    </source>
</reference>
<protein>
    <submittedName>
        <fullName evidence="1">Uncharacterized protein</fullName>
    </submittedName>
</protein>
<proteinExistence type="predicted"/>
<organism evidence="1 2">
    <name type="scientific">Fusarium oxysporum (strain Fo5176)</name>
    <name type="common">Fusarium vascular wilt</name>
    <dbReference type="NCBI Taxonomy" id="660025"/>
    <lineage>
        <taxon>Eukaryota</taxon>
        <taxon>Fungi</taxon>
        <taxon>Dikarya</taxon>
        <taxon>Ascomycota</taxon>
        <taxon>Pezizomycotina</taxon>
        <taxon>Sordariomycetes</taxon>
        <taxon>Hypocreomycetidae</taxon>
        <taxon>Hypocreales</taxon>
        <taxon>Nectriaceae</taxon>
        <taxon>Fusarium</taxon>
        <taxon>Fusarium oxysporum species complex</taxon>
    </lineage>
</organism>